<reference evidence="4" key="2">
    <citation type="submission" date="2013-07" db="EMBL/GenBank/DDBJ databases">
        <authorList>
            <consortium name="The Broad Institute Genome Sequencing Platform"/>
            <person name="Cuomo C."/>
            <person name="Litvintseva A."/>
            <person name="Chen Y."/>
            <person name="Heitman J."/>
            <person name="Sun S."/>
            <person name="Springer D."/>
            <person name="Dromer F."/>
            <person name="Young S.K."/>
            <person name="Zeng Q."/>
            <person name="Gargeya S."/>
            <person name="Fitzgerald M."/>
            <person name="Abouelleil A."/>
            <person name="Alvarado L."/>
            <person name="Berlin A.M."/>
            <person name="Chapman S.B."/>
            <person name="Dewar J."/>
            <person name="Goldberg J."/>
            <person name="Griggs A."/>
            <person name="Gujja S."/>
            <person name="Hansen M."/>
            <person name="Howarth C."/>
            <person name="Imamovic A."/>
            <person name="Larimer J."/>
            <person name="McCowan C."/>
            <person name="Murphy C."/>
            <person name="Pearson M."/>
            <person name="Priest M."/>
            <person name="Roberts A."/>
            <person name="Saif S."/>
            <person name="Shea T."/>
            <person name="Sykes S."/>
            <person name="Wortman J."/>
            <person name="Nusbaum C."/>
            <person name="Birren B."/>
        </authorList>
    </citation>
    <scope>NUCLEOTIDE SEQUENCE</scope>
    <source>
        <strain evidence="4">CBS 10118</strain>
    </source>
</reference>
<dbReference type="SMART" id="SM00458">
    <property type="entry name" value="RICIN"/>
    <property type="match status" value="1"/>
</dbReference>
<name>A0A1B9G3D9_9TREE</name>
<keyword evidence="1" id="KW-0732">Signal</keyword>
<protein>
    <recommendedName>
        <fullName evidence="2">Ricin B lectin domain-containing protein</fullName>
    </recommendedName>
</protein>
<proteinExistence type="predicted"/>
<dbReference type="EMBL" id="CP144544">
    <property type="protein sequence ID" value="WVW84211.1"/>
    <property type="molecule type" value="Genomic_DNA"/>
</dbReference>
<dbReference type="InterPro" id="IPR035992">
    <property type="entry name" value="Ricin_B-like_lectins"/>
</dbReference>
<feature type="chain" id="PRO_5042334802" description="Ricin B lectin domain-containing protein" evidence="1">
    <location>
        <begin position="18"/>
        <end position="169"/>
    </location>
</feature>
<dbReference type="Gene3D" id="2.80.10.50">
    <property type="match status" value="1"/>
</dbReference>
<dbReference type="AlphaFoldDB" id="A0A1B9G3D9"/>
<evidence type="ECO:0000313" key="4">
    <source>
        <dbReference type="EMBL" id="WVW84211.1"/>
    </source>
</evidence>
<feature type="domain" description="Ricin B lectin" evidence="2">
    <location>
        <begin position="19"/>
        <end position="152"/>
    </location>
</feature>
<evidence type="ECO:0000259" key="2">
    <source>
        <dbReference type="SMART" id="SM00458"/>
    </source>
</evidence>
<dbReference type="RefSeq" id="XP_019046615.1">
    <property type="nucleotide sequence ID" value="XM_019191985.1"/>
</dbReference>
<reference evidence="4" key="4">
    <citation type="submission" date="2024-02" db="EMBL/GenBank/DDBJ databases">
        <title>Comparative genomics of Cryptococcus and Kwoniella reveals pathogenesis evolution and contrasting modes of karyotype evolution via chromosome fusion or intercentromeric recombination.</title>
        <authorList>
            <person name="Coelho M.A."/>
            <person name="David-Palma M."/>
            <person name="Shea T."/>
            <person name="Bowers K."/>
            <person name="McGinley-Smith S."/>
            <person name="Mohammad A.W."/>
            <person name="Gnirke A."/>
            <person name="Yurkov A.M."/>
            <person name="Nowrousian M."/>
            <person name="Sun S."/>
            <person name="Cuomo C.A."/>
            <person name="Heitman J."/>
        </authorList>
    </citation>
    <scope>NUCLEOTIDE SEQUENCE</scope>
    <source>
        <strain evidence="4">CBS 10118</strain>
    </source>
</reference>
<dbReference type="Proteomes" id="UP000092730">
    <property type="component" value="Chromosome 4"/>
</dbReference>
<dbReference type="Pfam" id="PF00652">
    <property type="entry name" value="Ricin_B_lectin"/>
    <property type="match status" value="1"/>
</dbReference>
<evidence type="ECO:0000313" key="3">
    <source>
        <dbReference type="EMBL" id="OCF25545.1"/>
    </source>
</evidence>
<dbReference type="InterPro" id="IPR000772">
    <property type="entry name" value="Ricin_B_lectin"/>
</dbReference>
<reference evidence="3" key="3">
    <citation type="submission" date="2014-01" db="EMBL/GenBank/DDBJ databases">
        <title>Evolution of pathogenesis and genome organization in the Tremellales.</title>
        <authorList>
            <person name="Cuomo C."/>
            <person name="Litvintseva A."/>
            <person name="Heitman J."/>
            <person name="Chen Y."/>
            <person name="Sun S."/>
            <person name="Springer D."/>
            <person name="Dromer F."/>
            <person name="Young S."/>
            <person name="Zeng Q."/>
            <person name="Chapman S."/>
            <person name="Gujja S."/>
            <person name="Saif S."/>
            <person name="Birren B."/>
        </authorList>
    </citation>
    <scope>NUCLEOTIDE SEQUENCE</scope>
    <source>
        <strain evidence="3">CBS 10118</strain>
    </source>
</reference>
<dbReference type="PROSITE" id="PS50231">
    <property type="entry name" value="RICIN_B_LECTIN"/>
    <property type="match status" value="1"/>
</dbReference>
<evidence type="ECO:0000313" key="5">
    <source>
        <dbReference type="Proteomes" id="UP000092730"/>
    </source>
</evidence>
<gene>
    <name evidence="3" type="ORF">I302_05365</name>
    <name evidence="4" type="ORF">I302_106241</name>
</gene>
<dbReference type="KEGG" id="kbi:30209764"/>
<accession>A0A1B9G3D9</accession>
<dbReference type="VEuPathDB" id="FungiDB:I302_05365"/>
<feature type="signal peptide" evidence="1">
    <location>
        <begin position="1"/>
        <end position="17"/>
    </location>
</feature>
<reference evidence="3" key="1">
    <citation type="submission" date="2013-07" db="EMBL/GenBank/DDBJ databases">
        <title>The Genome Sequence of Cryptococcus bestiolae CBS10118.</title>
        <authorList>
            <consortium name="The Broad Institute Genome Sequencing Platform"/>
            <person name="Cuomo C."/>
            <person name="Litvintseva A."/>
            <person name="Chen Y."/>
            <person name="Heitman J."/>
            <person name="Sun S."/>
            <person name="Springer D."/>
            <person name="Dromer F."/>
            <person name="Young S.K."/>
            <person name="Zeng Q."/>
            <person name="Gargeya S."/>
            <person name="Fitzgerald M."/>
            <person name="Abouelleil A."/>
            <person name="Alvarado L."/>
            <person name="Berlin A.M."/>
            <person name="Chapman S.B."/>
            <person name="Dewar J."/>
            <person name="Goldberg J."/>
            <person name="Griggs A."/>
            <person name="Gujja S."/>
            <person name="Hansen M."/>
            <person name="Howarth C."/>
            <person name="Imamovic A."/>
            <person name="Larimer J."/>
            <person name="McCowan C."/>
            <person name="Murphy C."/>
            <person name="Pearson M."/>
            <person name="Priest M."/>
            <person name="Roberts A."/>
            <person name="Saif S."/>
            <person name="Shea T."/>
            <person name="Sykes S."/>
            <person name="Wortman J."/>
            <person name="Nusbaum C."/>
            <person name="Birren B."/>
        </authorList>
    </citation>
    <scope>NUCLEOTIDE SEQUENCE [LARGE SCALE GENOMIC DNA]</scope>
    <source>
        <strain evidence="3">CBS 10118</strain>
    </source>
</reference>
<organism evidence="3">
    <name type="scientific">Kwoniella bestiolae CBS 10118</name>
    <dbReference type="NCBI Taxonomy" id="1296100"/>
    <lineage>
        <taxon>Eukaryota</taxon>
        <taxon>Fungi</taxon>
        <taxon>Dikarya</taxon>
        <taxon>Basidiomycota</taxon>
        <taxon>Agaricomycotina</taxon>
        <taxon>Tremellomycetes</taxon>
        <taxon>Tremellales</taxon>
        <taxon>Cryptococcaceae</taxon>
        <taxon>Kwoniella</taxon>
    </lineage>
</organism>
<sequence>MYKAVIAMLSIVGAVAAIETISPRSSGDLCLTVAADKPIAGAKVQLVECVEPSSTKAASQKWEDVTRDVGGLQAIGLAGAENLCLDRGANESSGVTVQKCLDPTPEQLWSYRSEGTLYAYFGDERRCLEASGEEVELVACEDNNDQQVWDFRADVPWAVVNAFALTSKN</sequence>
<evidence type="ECO:0000256" key="1">
    <source>
        <dbReference type="SAM" id="SignalP"/>
    </source>
</evidence>
<keyword evidence="5" id="KW-1185">Reference proteome</keyword>
<dbReference type="EMBL" id="KI894021">
    <property type="protein sequence ID" value="OCF25545.1"/>
    <property type="molecule type" value="Genomic_DNA"/>
</dbReference>
<dbReference type="GeneID" id="30209764"/>
<dbReference type="SUPFAM" id="SSF50370">
    <property type="entry name" value="Ricin B-like lectins"/>
    <property type="match status" value="1"/>
</dbReference>